<protein>
    <submittedName>
        <fullName evidence="2">Uncharacterized protein</fullName>
    </submittedName>
</protein>
<dbReference type="AlphaFoldDB" id="A0A5C6DL72"/>
<dbReference type="Proteomes" id="UP000315471">
    <property type="component" value="Unassembled WGS sequence"/>
</dbReference>
<reference evidence="2 3" key="1">
    <citation type="submission" date="2019-02" db="EMBL/GenBank/DDBJ databases">
        <title>Deep-cultivation of Planctomycetes and their phenomic and genomic characterization uncovers novel biology.</title>
        <authorList>
            <person name="Wiegand S."/>
            <person name="Jogler M."/>
            <person name="Boedeker C."/>
            <person name="Pinto D."/>
            <person name="Vollmers J."/>
            <person name="Rivas-Marin E."/>
            <person name="Kohn T."/>
            <person name="Peeters S.H."/>
            <person name="Heuer A."/>
            <person name="Rast P."/>
            <person name="Oberbeckmann S."/>
            <person name="Bunk B."/>
            <person name="Jeske O."/>
            <person name="Meyerdierks A."/>
            <person name="Storesund J.E."/>
            <person name="Kallscheuer N."/>
            <person name="Luecker S."/>
            <person name="Lage O.M."/>
            <person name="Pohl T."/>
            <person name="Merkel B.J."/>
            <person name="Hornburger P."/>
            <person name="Mueller R.-W."/>
            <person name="Bruemmer F."/>
            <person name="Labrenz M."/>
            <person name="Spormann A.M."/>
            <person name="Op Den Camp H."/>
            <person name="Overmann J."/>
            <person name="Amann R."/>
            <person name="Jetten M.S.M."/>
            <person name="Mascher T."/>
            <person name="Medema M.H."/>
            <person name="Devos D.P."/>
            <person name="Kaster A.-K."/>
            <person name="Ovreas L."/>
            <person name="Rohde M."/>
            <person name="Galperin M.Y."/>
            <person name="Jogler C."/>
        </authorList>
    </citation>
    <scope>NUCLEOTIDE SEQUENCE [LARGE SCALE GENOMIC DNA]</scope>
    <source>
        <strain evidence="2 3">Q31b</strain>
    </source>
</reference>
<sequence length="85" mass="9860">MSERRVEDRLDDLEQQVSVLMERMQATSAADPSNAKDWRKSVGMFNDRPAMREIDEEGERIRREGRERAASDGKYKKEDSVDKLG</sequence>
<evidence type="ECO:0000256" key="1">
    <source>
        <dbReference type="SAM" id="MobiDB-lite"/>
    </source>
</evidence>
<evidence type="ECO:0000313" key="2">
    <source>
        <dbReference type="EMBL" id="TWU37518.1"/>
    </source>
</evidence>
<feature type="compositionally biased region" description="Basic and acidic residues" evidence="1">
    <location>
        <begin position="49"/>
        <end position="85"/>
    </location>
</feature>
<dbReference type="RefSeq" id="WP_146601504.1">
    <property type="nucleotide sequence ID" value="NZ_SJPY01000007.1"/>
</dbReference>
<feature type="region of interest" description="Disordered" evidence="1">
    <location>
        <begin position="25"/>
        <end position="85"/>
    </location>
</feature>
<comment type="caution">
    <text evidence="2">The sequence shown here is derived from an EMBL/GenBank/DDBJ whole genome shotgun (WGS) entry which is preliminary data.</text>
</comment>
<proteinExistence type="predicted"/>
<keyword evidence="3" id="KW-1185">Reference proteome</keyword>
<evidence type="ECO:0000313" key="3">
    <source>
        <dbReference type="Proteomes" id="UP000315471"/>
    </source>
</evidence>
<name>A0A5C6DL72_9BACT</name>
<gene>
    <name evidence="2" type="ORF">Q31b_43060</name>
</gene>
<accession>A0A5C6DL72</accession>
<organism evidence="2 3">
    <name type="scientific">Novipirellula aureliae</name>
    <dbReference type="NCBI Taxonomy" id="2527966"/>
    <lineage>
        <taxon>Bacteria</taxon>
        <taxon>Pseudomonadati</taxon>
        <taxon>Planctomycetota</taxon>
        <taxon>Planctomycetia</taxon>
        <taxon>Pirellulales</taxon>
        <taxon>Pirellulaceae</taxon>
        <taxon>Novipirellula</taxon>
    </lineage>
</organism>
<dbReference type="EMBL" id="SJPY01000007">
    <property type="protein sequence ID" value="TWU37518.1"/>
    <property type="molecule type" value="Genomic_DNA"/>
</dbReference>